<dbReference type="EMBL" id="VDFR01000159">
    <property type="protein sequence ID" value="TNC34212.1"/>
    <property type="molecule type" value="Genomic_DNA"/>
</dbReference>
<evidence type="ECO:0000256" key="6">
    <source>
        <dbReference type="ARBA" id="ARBA00020337"/>
    </source>
</evidence>
<dbReference type="RefSeq" id="WP_139106666.1">
    <property type="nucleotide sequence ID" value="NZ_VDFR01000110.1"/>
</dbReference>
<evidence type="ECO:0000313" key="11">
    <source>
        <dbReference type="Proteomes" id="UP000306740"/>
    </source>
</evidence>
<evidence type="ECO:0000256" key="7">
    <source>
        <dbReference type="RuleBase" id="RU365095"/>
    </source>
</evidence>
<dbReference type="NCBIfam" id="TIGR01198">
    <property type="entry name" value="pgl"/>
    <property type="match status" value="1"/>
</dbReference>
<dbReference type="EC" id="3.1.1.31" evidence="5 7"/>
<dbReference type="Proteomes" id="UP000306740">
    <property type="component" value="Unassembled WGS sequence"/>
</dbReference>
<feature type="domain" description="Glucosamine/galactosamine-6-phosphate isomerase" evidence="8">
    <location>
        <begin position="14"/>
        <end position="231"/>
    </location>
</feature>
<dbReference type="PANTHER" id="PTHR11054:SF0">
    <property type="entry name" value="6-PHOSPHOGLUCONOLACTONASE"/>
    <property type="match status" value="1"/>
</dbReference>
<protein>
    <recommendedName>
        <fullName evidence="6 7">6-phosphogluconolactonase</fullName>
        <shortName evidence="7">6PGL</shortName>
        <ecNumber evidence="5 7">3.1.1.31</ecNumber>
    </recommendedName>
</protein>
<dbReference type="InterPro" id="IPR037171">
    <property type="entry name" value="NagB/RpiA_transferase-like"/>
</dbReference>
<dbReference type="CDD" id="cd01400">
    <property type="entry name" value="6PGL"/>
    <property type="match status" value="1"/>
</dbReference>
<evidence type="ECO:0000256" key="3">
    <source>
        <dbReference type="ARBA" id="ARBA00004961"/>
    </source>
</evidence>
<comment type="pathway">
    <text evidence="3 7">Carbohydrate degradation; pentose phosphate pathway; D-ribulose 5-phosphate from D-glucose 6-phosphate (oxidative stage): step 2/3.</text>
</comment>
<evidence type="ECO:0000256" key="5">
    <source>
        <dbReference type="ARBA" id="ARBA00013198"/>
    </source>
</evidence>
<dbReference type="Gene3D" id="3.40.50.1360">
    <property type="match status" value="1"/>
</dbReference>
<dbReference type="GO" id="GO:0017057">
    <property type="term" value="F:6-phosphogluconolactonase activity"/>
    <property type="evidence" value="ECO:0007669"/>
    <property type="project" value="UniProtKB-UniRule"/>
</dbReference>
<comment type="caution">
    <text evidence="10">The sequence shown here is derived from an EMBL/GenBank/DDBJ whole genome shotgun (WGS) entry which is preliminary data.</text>
</comment>
<dbReference type="AlphaFoldDB" id="A0A5C4MDW1"/>
<dbReference type="InterPro" id="IPR039104">
    <property type="entry name" value="6PGL"/>
</dbReference>
<reference evidence="10 11" key="1">
    <citation type="submission" date="2019-05" db="EMBL/GenBank/DDBJ databases">
        <title>Mumia sp. nov., isolated from the intestinal contents of plateau pika (Ochotona curzoniae) in the Qinghai-Tibet plateau of China.</title>
        <authorList>
            <person name="Tian Z."/>
        </authorList>
    </citation>
    <scope>NUCLEOTIDE SEQUENCE [LARGE SCALE GENOMIC DNA]</scope>
    <source>
        <strain evidence="11">527</strain>
        <strain evidence="10">Z527</strain>
    </source>
</reference>
<gene>
    <name evidence="7 10" type="primary">pgl</name>
    <name evidence="10" type="ORF">FHE65_23275</name>
    <name evidence="9" type="ORF">FHE65_28030</name>
</gene>
<evidence type="ECO:0000256" key="2">
    <source>
        <dbReference type="ARBA" id="ARBA00002681"/>
    </source>
</evidence>
<comment type="catalytic activity">
    <reaction evidence="1 7">
        <text>6-phospho-D-glucono-1,5-lactone + H2O = 6-phospho-D-gluconate + H(+)</text>
        <dbReference type="Rhea" id="RHEA:12556"/>
        <dbReference type="ChEBI" id="CHEBI:15377"/>
        <dbReference type="ChEBI" id="CHEBI:15378"/>
        <dbReference type="ChEBI" id="CHEBI:57955"/>
        <dbReference type="ChEBI" id="CHEBI:58759"/>
        <dbReference type="EC" id="3.1.1.31"/>
    </reaction>
</comment>
<proteinExistence type="inferred from homology"/>
<evidence type="ECO:0000256" key="1">
    <source>
        <dbReference type="ARBA" id="ARBA00000832"/>
    </source>
</evidence>
<dbReference type="UniPathway" id="UPA00115">
    <property type="reaction ID" value="UER00409"/>
</dbReference>
<dbReference type="PANTHER" id="PTHR11054">
    <property type="entry name" value="6-PHOSPHOGLUCONOLACTONASE"/>
    <property type="match status" value="1"/>
</dbReference>
<dbReference type="OrthoDB" id="9810967at2"/>
<keyword evidence="7 10" id="KW-0378">Hydrolase</keyword>
<evidence type="ECO:0000259" key="8">
    <source>
        <dbReference type="Pfam" id="PF01182"/>
    </source>
</evidence>
<organism evidence="10 11">
    <name type="scientific">Mumia zhuanghuii</name>
    <dbReference type="NCBI Taxonomy" id="2585211"/>
    <lineage>
        <taxon>Bacteria</taxon>
        <taxon>Bacillati</taxon>
        <taxon>Actinomycetota</taxon>
        <taxon>Actinomycetes</taxon>
        <taxon>Propionibacteriales</taxon>
        <taxon>Nocardioidaceae</taxon>
        <taxon>Mumia</taxon>
    </lineage>
</organism>
<dbReference type="EMBL" id="VDFR01000110">
    <property type="protein sequence ID" value="TNC40343.1"/>
    <property type="molecule type" value="Genomic_DNA"/>
</dbReference>
<evidence type="ECO:0000256" key="4">
    <source>
        <dbReference type="ARBA" id="ARBA00010662"/>
    </source>
</evidence>
<sequence>MTVDDEPEVIVEGDHDRLARSIADQLVSTLAALQAQGRVPSVVLTGGTIADTVHRAVAERADDGRVDWSRVDFYWGDERFVAPDSDDRNERQVRRALLDHIDVDEARVHPIAADDGTLTLEDATARYADVVRDQVFDIVMLGVGPDGHVASLFPGKATLAVDDRDTVAEPASPKPPPARVSLTYRALNRGREVWFLVSGAGKSDAVARALARDDVTTTPATGVHGTEQTVWMLDQGAASALPADLR</sequence>
<dbReference type="GO" id="GO:0006098">
    <property type="term" value="P:pentose-phosphate shunt"/>
    <property type="evidence" value="ECO:0007669"/>
    <property type="project" value="UniProtKB-UniPathway"/>
</dbReference>
<dbReference type="InterPro" id="IPR005900">
    <property type="entry name" value="6-phosphogluconolactonase_DevB"/>
</dbReference>
<name>A0A5C4MDW1_9ACTN</name>
<evidence type="ECO:0000313" key="10">
    <source>
        <dbReference type="EMBL" id="TNC40343.1"/>
    </source>
</evidence>
<evidence type="ECO:0000313" key="9">
    <source>
        <dbReference type="EMBL" id="TNC34212.1"/>
    </source>
</evidence>
<dbReference type="SUPFAM" id="SSF100950">
    <property type="entry name" value="NagB/RpiA/CoA transferase-like"/>
    <property type="match status" value="1"/>
</dbReference>
<dbReference type="Pfam" id="PF01182">
    <property type="entry name" value="Glucosamine_iso"/>
    <property type="match status" value="1"/>
</dbReference>
<comment type="function">
    <text evidence="2 7">Hydrolysis of 6-phosphogluconolactone to 6-phosphogluconate.</text>
</comment>
<dbReference type="InterPro" id="IPR006148">
    <property type="entry name" value="Glc/Gal-6P_isomerase"/>
</dbReference>
<accession>A0A5C4MDW1</accession>
<comment type="similarity">
    <text evidence="4 7">Belongs to the glucosamine/galactosamine-6-phosphate isomerase family. 6-phosphogluconolactonase subfamily.</text>
</comment>
<dbReference type="GO" id="GO:0005975">
    <property type="term" value="P:carbohydrate metabolic process"/>
    <property type="evidence" value="ECO:0007669"/>
    <property type="project" value="UniProtKB-UniRule"/>
</dbReference>